<dbReference type="SUPFAM" id="SSF90229">
    <property type="entry name" value="CCCH zinc finger"/>
    <property type="match status" value="1"/>
</dbReference>
<feature type="zinc finger region" description="C3H1-type" evidence="4">
    <location>
        <begin position="389"/>
        <end position="416"/>
    </location>
</feature>
<evidence type="ECO:0000256" key="4">
    <source>
        <dbReference type="PROSITE-ProRule" id="PRU00723"/>
    </source>
</evidence>
<evidence type="ECO:0000256" key="1">
    <source>
        <dbReference type="ARBA" id="ARBA00022723"/>
    </source>
</evidence>
<feature type="domain" description="C3H1-type" evidence="5">
    <location>
        <begin position="389"/>
        <end position="416"/>
    </location>
</feature>
<evidence type="ECO:0000259" key="5">
    <source>
        <dbReference type="PROSITE" id="PS50103"/>
    </source>
</evidence>
<name>A0A7J6N1I1_PERCH</name>
<dbReference type="InterPro" id="IPR036855">
    <property type="entry name" value="Znf_CCCH_sf"/>
</dbReference>
<dbReference type="Gene3D" id="2.30.30.1190">
    <property type="match status" value="1"/>
</dbReference>
<keyword evidence="7" id="KW-1185">Reference proteome</keyword>
<organism evidence="6 7">
    <name type="scientific">Perkinsus chesapeaki</name>
    <name type="common">Clam parasite</name>
    <name type="synonym">Perkinsus andrewsi</name>
    <dbReference type="NCBI Taxonomy" id="330153"/>
    <lineage>
        <taxon>Eukaryota</taxon>
        <taxon>Sar</taxon>
        <taxon>Alveolata</taxon>
        <taxon>Perkinsozoa</taxon>
        <taxon>Perkinsea</taxon>
        <taxon>Perkinsida</taxon>
        <taxon>Perkinsidae</taxon>
        <taxon>Perkinsus</taxon>
    </lineage>
</organism>
<comment type="caution">
    <text evidence="6">The sequence shown here is derived from an EMBL/GenBank/DDBJ whole genome shotgun (WGS) entry which is preliminary data.</text>
</comment>
<dbReference type="PROSITE" id="PS50103">
    <property type="entry name" value="ZF_C3H1"/>
    <property type="match status" value="1"/>
</dbReference>
<keyword evidence="2 4" id="KW-0863">Zinc-finger</keyword>
<dbReference type="InterPro" id="IPR041367">
    <property type="entry name" value="Znf-CCCH_4"/>
</dbReference>
<evidence type="ECO:0000313" key="7">
    <source>
        <dbReference type="Proteomes" id="UP000591131"/>
    </source>
</evidence>
<evidence type="ECO:0000256" key="3">
    <source>
        <dbReference type="ARBA" id="ARBA00022833"/>
    </source>
</evidence>
<dbReference type="AlphaFoldDB" id="A0A7J6N1I1"/>
<dbReference type="InterPro" id="IPR000571">
    <property type="entry name" value="Znf_CCCH"/>
</dbReference>
<keyword evidence="1 4" id="KW-0479">Metal-binding</keyword>
<evidence type="ECO:0000313" key="6">
    <source>
        <dbReference type="EMBL" id="KAF4677270.1"/>
    </source>
</evidence>
<dbReference type="EMBL" id="JAAPAO010000017">
    <property type="protein sequence ID" value="KAF4677270.1"/>
    <property type="molecule type" value="Genomic_DNA"/>
</dbReference>
<protein>
    <recommendedName>
        <fullName evidence="5">C3H1-type domain-containing protein</fullName>
    </recommendedName>
</protein>
<reference evidence="6 7" key="1">
    <citation type="submission" date="2020-04" db="EMBL/GenBank/DDBJ databases">
        <title>Perkinsus chesapeaki whole genome sequence.</title>
        <authorList>
            <person name="Bogema D.R."/>
        </authorList>
    </citation>
    <scope>NUCLEOTIDE SEQUENCE [LARGE SCALE GENOMIC DNA]</scope>
    <source>
        <strain evidence="6">ATCC PRA-425</strain>
    </source>
</reference>
<keyword evidence="3 4" id="KW-0862">Zinc</keyword>
<dbReference type="GO" id="GO:0008270">
    <property type="term" value="F:zinc ion binding"/>
    <property type="evidence" value="ECO:0007669"/>
    <property type="project" value="UniProtKB-KW"/>
</dbReference>
<gene>
    <name evidence="6" type="ORF">FOL47_002509</name>
</gene>
<proteinExistence type="predicted"/>
<dbReference type="Proteomes" id="UP000591131">
    <property type="component" value="Unassembled WGS sequence"/>
</dbReference>
<accession>A0A7J6N1I1</accession>
<evidence type="ECO:0000256" key="2">
    <source>
        <dbReference type="ARBA" id="ARBA00022771"/>
    </source>
</evidence>
<sequence length="419" mass="49553">MSRIRFDSDDCSPWSATLILRREDIKPWGGPTEEMSYQEWKSKIEFEVRDSYGFRGQEILRLLNYLKDPVFGEVCRWAVEGLTIQDIFQRLDERYGYSGGPREAFEKWSTLKQRPKESPFTFEYRVSSQARLIKRVTGNELSDAEIGYKYRSGLLPNLKEYVDYHVGPECGNIDEIREWVINYWHIYPDQTLNKSPSHETKAGEEEPDTDTVEALPLCVAPWSGRDDGMPHEMWKMIVSDTIKVYGLRPWEADQYINRCLTGRALQTAKSWGVYGADEKFEKLKEWHGSYRQFGVHEKWYRMAERDGESPDTFYGRLMAYVRMLRHELGEDLPDKEVEFRFKQGLKPEIREELDEYFARFPDENPQTTEKMLEVASFYWELARGRAGHQGGKRCRFYFQPQKCRFGDNCRFEHQRKIGV</sequence>
<dbReference type="Pfam" id="PF18044">
    <property type="entry name" value="zf-CCCH_4"/>
    <property type="match status" value="1"/>
</dbReference>